<accession>A0A4D9ELY9</accession>
<comment type="caution">
    <text evidence="1">The sequence shown here is derived from an EMBL/GenBank/DDBJ whole genome shotgun (WGS) entry which is preliminary data.</text>
</comment>
<dbReference type="STRING" id="55544.A0A4D9ELY9"/>
<protein>
    <submittedName>
        <fullName evidence="1">Myelomonocytic growth factor-like</fullName>
    </submittedName>
</protein>
<dbReference type="Proteomes" id="UP000297703">
    <property type="component" value="Unassembled WGS sequence"/>
</dbReference>
<organism evidence="1 2">
    <name type="scientific">Platysternon megacephalum</name>
    <name type="common">big-headed turtle</name>
    <dbReference type="NCBI Taxonomy" id="55544"/>
    <lineage>
        <taxon>Eukaryota</taxon>
        <taxon>Metazoa</taxon>
        <taxon>Chordata</taxon>
        <taxon>Craniata</taxon>
        <taxon>Vertebrata</taxon>
        <taxon>Euteleostomi</taxon>
        <taxon>Archelosauria</taxon>
        <taxon>Testudinata</taxon>
        <taxon>Testudines</taxon>
        <taxon>Cryptodira</taxon>
        <taxon>Durocryptodira</taxon>
        <taxon>Testudinoidea</taxon>
        <taxon>Platysternidae</taxon>
        <taxon>Platysternon</taxon>
    </lineage>
</organism>
<dbReference type="AlphaFoldDB" id="A0A4D9ELY9"/>
<dbReference type="EMBL" id="QXTE01000034">
    <property type="protein sequence ID" value="TFK11286.1"/>
    <property type="molecule type" value="Genomic_DNA"/>
</dbReference>
<reference evidence="1 2" key="2">
    <citation type="submission" date="2019-04" db="EMBL/GenBank/DDBJ databases">
        <title>The genome sequence of big-headed turtle.</title>
        <authorList>
            <person name="Gong S."/>
        </authorList>
    </citation>
    <scope>NUCLEOTIDE SEQUENCE [LARGE SCALE GENOMIC DNA]</scope>
    <source>
        <strain evidence="1">DO16091913</strain>
        <tissue evidence="1">Muscle</tissue>
    </source>
</reference>
<evidence type="ECO:0000313" key="2">
    <source>
        <dbReference type="Proteomes" id="UP000297703"/>
    </source>
</evidence>
<keyword evidence="2" id="KW-1185">Reference proteome</keyword>
<proteinExistence type="predicted"/>
<sequence>MEQPGRRHLIKGKERASPDHPVCRLREEMPTSCAAAGCAAVYNKSVNVSFHRYRLWWGRVRPGSLGGSLPPGEAGFVFPPSAF</sequence>
<reference evidence="1 2" key="1">
    <citation type="submission" date="2019-04" db="EMBL/GenBank/DDBJ databases">
        <title>Draft genome of the big-headed turtle Platysternon megacephalum.</title>
        <authorList>
            <person name="Gong S."/>
        </authorList>
    </citation>
    <scope>NUCLEOTIDE SEQUENCE [LARGE SCALE GENOMIC DNA]</scope>
    <source>
        <strain evidence="1">DO16091913</strain>
        <tissue evidence="1">Muscle</tissue>
    </source>
</reference>
<name>A0A4D9ELY9_9SAUR</name>
<evidence type="ECO:0000313" key="1">
    <source>
        <dbReference type="EMBL" id="TFK11286.1"/>
    </source>
</evidence>
<gene>
    <name evidence="1" type="ORF">DR999_PMT05511</name>
</gene>